<organism evidence="2 3">
    <name type="scientific">Glutamicibacter arilaitensis (strain DSM 16368 / CIP 108037 / IAM 15318 / JCM 13566 / NCIMB 14258 / Re117)</name>
    <name type="common">Arthrobacter arilaitensis</name>
    <dbReference type="NCBI Taxonomy" id="861360"/>
    <lineage>
        <taxon>Bacteria</taxon>
        <taxon>Bacillati</taxon>
        <taxon>Actinomycetota</taxon>
        <taxon>Actinomycetes</taxon>
        <taxon>Micrococcales</taxon>
        <taxon>Micrococcaceae</taxon>
        <taxon>Glutamicibacter</taxon>
    </lineage>
</organism>
<gene>
    <name evidence="2" type="ordered locus">AARI_02780</name>
</gene>
<evidence type="ECO:0000256" key="1">
    <source>
        <dbReference type="SAM" id="Phobius"/>
    </source>
</evidence>
<proteinExistence type="predicted"/>
<keyword evidence="3" id="KW-1185">Reference proteome</keyword>
<evidence type="ECO:0000313" key="3">
    <source>
        <dbReference type="Proteomes" id="UP000006878"/>
    </source>
</evidence>
<reference evidence="3" key="2">
    <citation type="submission" date="2010-07" db="EMBL/GenBank/DDBJ databases">
        <title>Complete genome sequence of Arthrobacter arilaitensis (strain DSM 16368 / CIP 108037 / JCM 13566 / Re117).</title>
        <authorList>
            <person name="Genoscope."/>
        </authorList>
    </citation>
    <scope>NUCLEOTIDE SEQUENCE [LARGE SCALE GENOMIC DNA]</scope>
    <source>
        <strain evidence="3">DSM 16368 / CIP 108037 / IAM 15318 / JCM 13566 / Re117</strain>
    </source>
</reference>
<reference evidence="3" key="1">
    <citation type="journal article" date="2010" name="PLoS ONE">
        <title>The Arthrobacter arilaitensis Re117 genome sequence reveals its genetic adaptation to the surface of cheese.</title>
        <authorList>
            <person name="Monnet C."/>
            <person name="Loux V."/>
            <person name="Gibrat J.F."/>
            <person name="Spinnler E."/>
            <person name="Barbe V."/>
            <person name="Vacherie B."/>
            <person name="Gavory F."/>
            <person name="Gourbeyre E."/>
            <person name="Siguier P."/>
            <person name="Chandler M."/>
            <person name="Elleuch R."/>
            <person name="Irlinger F."/>
            <person name="Vallaeys T."/>
        </authorList>
    </citation>
    <scope>NUCLEOTIDE SEQUENCE</scope>
    <source>
        <strain evidence="3">DSM 16368 / CIP 108037 / IAM 15318 / JCM 13566 / Re117</strain>
    </source>
</reference>
<keyword evidence="1" id="KW-0472">Membrane</keyword>
<dbReference type="EMBL" id="FQ311875">
    <property type="protein sequence ID" value="CBT74514.1"/>
    <property type="molecule type" value="Genomic_DNA"/>
</dbReference>
<keyword evidence="1" id="KW-1133">Transmembrane helix</keyword>
<evidence type="ECO:0000313" key="2">
    <source>
        <dbReference type="EMBL" id="CBT74514.1"/>
    </source>
</evidence>
<feature type="transmembrane region" description="Helical" evidence="1">
    <location>
        <begin position="33"/>
        <end position="56"/>
    </location>
</feature>
<keyword evidence="1" id="KW-0812">Transmembrane</keyword>
<accession>A0ABP1TZJ3</accession>
<dbReference type="Proteomes" id="UP000006878">
    <property type="component" value="Chromosome"/>
</dbReference>
<sequence>MLGAALLFASIGLFAFALDTSQRSVATACWVTSTLMFICAAMLLLSGIVGASSVSAGEARPKRRR</sequence>
<protein>
    <submittedName>
        <fullName evidence="2">Hypothetical membrane protein</fullName>
    </submittedName>
</protein>
<name>A0ABP1TZJ3_GLUAR</name>